<dbReference type="EMBL" id="FUZO01000003">
    <property type="protein sequence ID" value="SKC74769.1"/>
    <property type="molecule type" value="Genomic_DNA"/>
</dbReference>
<organism evidence="2 3">
    <name type="scientific">Plantibacter cousiniae</name>
    <name type="common">nom. nud.</name>
    <dbReference type="NCBI Taxonomy" id="199709"/>
    <lineage>
        <taxon>Bacteria</taxon>
        <taxon>Bacillati</taxon>
        <taxon>Actinomycetota</taxon>
        <taxon>Actinomycetes</taxon>
        <taxon>Micrococcales</taxon>
        <taxon>Microbacteriaceae</taxon>
        <taxon>Plantibacter</taxon>
    </lineage>
</organism>
<dbReference type="Proteomes" id="UP000190827">
    <property type="component" value="Unassembled WGS sequence"/>
</dbReference>
<protein>
    <recommendedName>
        <fullName evidence="4">Hemagglutinin</fullName>
    </recommendedName>
</protein>
<gene>
    <name evidence="2" type="ORF">SAMN06295973_3705</name>
</gene>
<evidence type="ECO:0000313" key="2">
    <source>
        <dbReference type="EMBL" id="SKC74769.1"/>
    </source>
</evidence>
<evidence type="ECO:0000313" key="3">
    <source>
        <dbReference type="Proteomes" id="UP000190827"/>
    </source>
</evidence>
<accession>A0ABY1LU61</accession>
<proteinExistence type="predicted"/>
<sequence length="336" mass="35536">MRAPSVPSPARRRRAHRSTAASLLAALGIGALVALGALPTTPATAAAASSQLSRTQTTPTPTPSPSPTTPSTATPKPTKPATPAPGKPAQPAPPTIRGTDFDPGEIISDANFYDANAMSEADVQAFFASQPCTPKDGVPCLADFRASTESVPAAEPGHCEAYRGAVNESAARIVAKVAHACGINPKVLLVLMQKEQSLITGPSEYGYARAMGWGCPDTGPNFSASCDADYFGFQNQVYRSAWQFRQYTLYPLNVPGESYQRAYHLGSVYIQYSPDAACGGTQVDIRNQATANLYLYTPYQPNAAALANVSGTGDACSAYGNRNFWRLYTEWFGPAV</sequence>
<comment type="caution">
    <text evidence="2">The sequence shown here is derived from an EMBL/GenBank/DDBJ whole genome shotgun (WGS) entry which is preliminary data.</text>
</comment>
<feature type="compositionally biased region" description="Low complexity" evidence="1">
    <location>
        <begin position="42"/>
        <end position="59"/>
    </location>
</feature>
<reference evidence="2 3" key="1">
    <citation type="submission" date="2017-02" db="EMBL/GenBank/DDBJ databases">
        <authorList>
            <person name="Varghese N."/>
            <person name="Submissions S."/>
        </authorList>
    </citation>
    <scope>NUCLEOTIDE SEQUENCE [LARGE SCALE GENOMIC DNA]</scope>
    <source>
        <strain evidence="2 3">VKM Ac-1787</strain>
    </source>
</reference>
<feature type="compositionally biased region" description="Pro residues" evidence="1">
    <location>
        <begin position="77"/>
        <end position="94"/>
    </location>
</feature>
<keyword evidence="3" id="KW-1185">Reference proteome</keyword>
<evidence type="ECO:0000256" key="1">
    <source>
        <dbReference type="SAM" id="MobiDB-lite"/>
    </source>
</evidence>
<feature type="region of interest" description="Disordered" evidence="1">
    <location>
        <begin position="42"/>
        <end position="103"/>
    </location>
</feature>
<dbReference type="RefSeq" id="WP_079707334.1">
    <property type="nucleotide sequence ID" value="NZ_FUZO01000003.1"/>
</dbReference>
<evidence type="ECO:0008006" key="4">
    <source>
        <dbReference type="Google" id="ProtNLM"/>
    </source>
</evidence>
<name>A0ABY1LU61_9MICO</name>